<feature type="active site" evidence="5">
    <location>
        <position position="86"/>
    </location>
</feature>
<protein>
    <recommendedName>
        <fullName evidence="3 6">Signal peptidase I</fullName>
        <ecNumber evidence="3 6">3.4.21.89</ecNumber>
    </recommendedName>
</protein>
<dbReference type="GO" id="GO:0006465">
    <property type="term" value="P:signal peptide processing"/>
    <property type="evidence" value="ECO:0007669"/>
    <property type="project" value="InterPro"/>
</dbReference>
<feature type="region of interest" description="Disordered" evidence="7">
    <location>
        <begin position="1"/>
        <end position="24"/>
    </location>
</feature>
<accession>H5SUN8</accession>
<dbReference type="EC" id="3.4.21.89" evidence="3 6"/>
<dbReference type="PANTHER" id="PTHR43390">
    <property type="entry name" value="SIGNAL PEPTIDASE I"/>
    <property type="match status" value="1"/>
</dbReference>
<comment type="similarity">
    <text evidence="2 6">Belongs to the peptidase S26 family.</text>
</comment>
<dbReference type="PANTHER" id="PTHR43390:SF1">
    <property type="entry name" value="CHLOROPLAST PROCESSING PEPTIDASE"/>
    <property type="match status" value="1"/>
</dbReference>
<feature type="active site" evidence="5">
    <location>
        <position position="130"/>
    </location>
</feature>
<evidence type="ECO:0000256" key="4">
    <source>
        <dbReference type="ARBA" id="ARBA00022801"/>
    </source>
</evidence>
<proteinExistence type="inferred from homology"/>
<dbReference type="GO" id="GO:0009003">
    <property type="term" value="F:signal peptidase activity"/>
    <property type="evidence" value="ECO:0007669"/>
    <property type="project" value="UniProtKB-EC"/>
</dbReference>
<name>H5SUN8_ACEAU</name>
<evidence type="ECO:0000259" key="8">
    <source>
        <dbReference type="Pfam" id="PF10502"/>
    </source>
</evidence>
<comment type="catalytic activity">
    <reaction evidence="1 6">
        <text>Cleavage of hydrophobic, N-terminal signal or leader sequences from secreted and periplasmic proteins.</text>
        <dbReference type="EC" id="3.4.21.89"/>
    </reaction>
</comment>
<evidence type="ECO:0000256" key="6">
    <source>
        <dbReference type="RuleBase" id="RU362042"/>
    </source>
</evidence>
<keyword evidence="6" id="KW-0472">Membrane</keyword>
<comment type="subcellular location">
    <subcellularLocation>
        <location evidence="6">Membrane</location>
        <topology evidence="6">Single-pass type II membrane protein</topology>
    </subcellularLocation>
</comment>
<organism evidence="9">
    <name type="scientific">Acetithermum autotrophicum</name>
    <dbReference type="NCBI Taxonomy" id="1446466"/>
    <lineage>
        <taxon>Bacteria</taxon>
        <taxon>Candidatus Bipolaricaulota</taxon>
        <taxon>Candidatus Acetithermum</taxon>
    </lineage>
</organism>
<dbReference type="PROSITE" id="PS00761">
    <property type="entry name" value="SPASE_I_3"/>
    <property type="match status" value="1"/>
</dbReference>
<keyword evidence="4 6" id="KW-0378">Hydrolase</keyword>
<keyword evidence="6" id="KW-0645">Protease</keyword>
<dbReference type="InterPro" id="IPR036286">
    <property type="entry name" value="LexA/Signal_pep-like_sf"/>
</dbReference>
<dbReference type="SUPFAM" id="SSF51306">
    <property type="entry name" value="LexA/Signal peptidase"/>
    <property type="match status" value="1"/>
</dbReference>
<dbReference type="GO" id="GO:0016020">
    <property type="term" value="C:membrane"/>
    <property type="evidence" value="ECO:0007669"/>
    <property type="project" value="UniProtKB-SubCell"/>
</dbReference>
<dbReference type="PRINTS" id="PR00727">
    <property type="entry name" value="LEADERPTASE"/>
</dbReference>
<dbReference type="InterPro" id="IPR019533">
    <property type="entry name" value="Peptidase_S26"/>
</dbReference>
<evidence type="ECO:0000256" key="3">
    <source>
        <dbReference type="ARBA" id="ARBA00013208"/>
    </source>
</evidence>
<dbReference type="CDD" id="cd06530">
    <property type="entry name" value="S26_SPase_I"/>
    <property type="match status" value="1"/>
</dbReference>
<dbReference type="GO" id="GO:0004252">
    <property type="term" value="F:serine-type endopeptidase activity"/>
    <property type="evidence" value="ECO:0007669"/>
    <property type="project" value="InterPro"/>
</dbReference>
<evidence type="ECO:0000256" key="5">
    <source>
        <dbReference type="PIRSR" id="PIRSR600223-1"/>
    </source>
</evidence>
<evidence type="ECO:0000256" key="2">
    <source>
        <dbReference type="ARBA" id="ARBA00009370"/>
    </source>
</evidence>
<feature type="transmembrane region" description="Helical" evidence="6">
    <location>
        <begin position="58"/>
        <end position="77"/>
    </location>
</feature>
<dbReference type="InterPro" id="IPR000223">
    <property type="entry name" value="Pept_S26A_signal_pept_1"/>
</dbReference>
<evidence type="ECO:0000313" key="9">
    <source>
        <dbReference type="EMBL" id="BAL60238.1"/>
    </source>
</evidence>
<dbReference type="InterPro" id="IPR019758">
    <property type="entry name" value="Pept_S26A_signal_pept_1_CS"/>
</dbReference>
<sequence length="236" mass="26493">MFDPKENHDTTNTPSHSADIVDSANVTEDPIPRKPWLSRLLNRVGVPTTPGVDWVLDWVGVLGVAVLITLITVNYAVARVYVPTGSMEPTIMPGDSFFVDMLTYHVRAPQPGDIIVFWRCDMGKCDRLVKRLIAIGPATVQIKDCIAYVNGQPLTSDAFNHPGHPNPRRDCYSSAGQESWDVPEGFYFVLGDNTHNSYDSRYWGPFPAKDFIGEPFLRVWPITRIGFMNGYFWSAK</sequence>
<dbReference type="EMBL" id="AP011803">
    <property type="protein sequence ID" value="BAL60238.1"/>
    <property type="molecule type" value="Genomic_DNA"/>
</dbReference>
<dbReference type="Gene3D" id="2.10.109.10">
    <property type="entry name" value="Umud Fragment, subunit A"/>
    <property type="match status" value="1"/>
</dbReference>
<evidence type="ECO:0000256" key="1">
    <source>
        <dbReference type="ARBA" id="ARBA00000677"/>
    </source>
</evidence>
<dbReference type="Pfam" id="PF10502">
    <property type="entry name" value="Peptidase_S26"/>
    <property type="match status" value="1"/>
</dbReference>
<evidence type="ECO:0000256" key="7">
    <source>
        <dbReference type="SAM" id="MobiDB-lite"/>
    </source>
</evidence>
<gene>
    <name evidence="9" type="ORF">HGMM_OP4C874</name>
</gene>
<reference evidence="9" key="2">
    <citation type="journal article" date="2012" name="PLoS ONE">
        <title>A Deeply Branching Thermophilic Bacterium with an Ancient Acetyl-CoA Pathway Dominates a Subsurface Ecosystem.</title>
        <authorList>
            <person name="Takami H."/>
            <person name="Noguchi H."/>
            <person name="Takaki Y."/>
            <person name="Uchiyama I."/>
            <person name="Toyoda A."/>
            <person name="Nishi S."/>
            <person name="Chee G.-J."/>
            <person name="Arai W."/>
            <person name="Nunoura T."/>
            <person name="Itoh T."/>
            <person name="Hattori M."/>
            <person name="Takai K."/>
        </authorList>
    </citation>
    <scope>NUCLEOTIDE SEQUENCE</scope>
</reference>
<keyword evidence="6" id="KW-1133">Transmembrane helix</keyword>
<dbReference type="AlphaFoldDB" id="H5SUN8"/>
<feature type="domain" description="Peptidase S26" evidence="8">
    <location>
        <begin position="56"/>
        <end position="220"/>
    </location>
</feature>
<keyword evidence="6" id="KW-0812">Transmembrane</keyword>
<dbReference type="NCBIfam" id="TIGR02227">
    <property type="entry name" value="sigpep_I_bact"/>
    <property type="match status" value="1"/>
</dbReference>
<reference evidence="9" key="1">
    <citation type="journal article" date="2005" name="Environ. Microbiol.">
        <title>Genetic and functional properties of uncultivated thermophilic crenarchaeotes from a subsurface gold mine as revealed by analysis of genome fragments.</title>
        <authorList>
            <person name="Nunoura T."/>
            <person name="Hirayama H."/>
            <person name="Takami H."/>
            <person name="Oida H."/>
            <person name="Nishi S."/>
            <person name="Shimamura S."/>
            <person name="Suzuki Y."/>
            <person name="Inagaki F."/>
            <person name="Takai K."/>
            <person name="Nealson K.H."/>
            <person name="Horikoshi K."/>
        </authorList>
    </citation>
    <scope>NUCLEOTIDE SEQUENCE</scope>
</reference>